<evidence type="ECO:0000256" key="3">
    <source>
        <dbReference type="SAM" id="MobiDB-lite"/>
    </source>
</evidence>
<feature type="region of interest" description="Disordered" evidence="3">
    <location>
        <begin position="1"/>
        <end position="43"/>
    </location>
</feature>
<accession>A0AA39W677</accession>
<dbReference type="GO" id="GO:0006334">
    <property type="term" value="P:nucleosome assembly"/>
    <property type="evidence" value="ECO:0007669"/>
    <property type="project" value="TreeGrafter"/>
</dbReference>
<feature type="compositionally biased region" description="Polar residues" evidence="3">
    <location>
        <begin position="231"/>
        <end position="243"/>
    </location>
</feature>
<reference evidence="4" key="1">
    <citation type="journal article" date="2022" name="Plant J.">
        <title>Strategies of tolerance reflected in two North American maple genomes.</title>
        <authorList>
            <person name="McEvoy S.L."/>
            <person name="Sezen U.U."/>
            <person name="Trouern-Trend A."/>
            <person name="McMahon S.M."/>
            <person name="Schaberg P.G."/>
            <person name="Yang J."/>
            <person name="Wegrzyn J.L."/>
            <person name="Swenson N.G."/>
        </authorList>
    </citation>
    <scope>NUCLEOTIDE SEQUENCE</scope>
    <source>
        <strain evidence="4">NS2018</strain>
    </source>
</reference>
<feature type="compositionally biased region" description="Acidic residues" evidence="3">
    <location>
        <begin position="1"/>
        <end position="33"/>
    </location>
</feature>
<organism evidence="4 5">
    <name type="scientific">Acer saccharum</name>
    <name type="common">Sugar maple</name>
    <dbReference type="NCBI Taxonomy" id="4024"/>
    <lineage>
        <taxon>Eukaryota</taxon>
        <taxon>Viridiplantae</taxon>
        <taxon>Streptophyta</taxon>
        <taxon>Embryophyta</taxon>
        <taxon>Tracheophyta</taxon>
        <taxon>Spermatophyta</taxon>
        <taxon>Magnoliopsida</taxon>
        <taxon>eudicotyledons</taxon>
        <taxon>Gunneridae</taxon>
        <taxon>Pentapetalae</taxon>
        <taxon>rosids</taxon>
        <taxon>malvids</taxon>
        <taxon>Sapindales</taxon>
        <taxon>Sapindaceae</taxon>
        <taxon>Hippocastanoideae</taxon>
        <taxon>Acereae</taxon>
        <taxon>Acer</taxon>
    </lineage>
</organism>
<feature type="region of interest" description="Disordered" evidence="3">
    <location>
        <begin position="58"/>
        <end position="80"/>
    </location>
</feature>
<dbReference type="AlphaFoldDB" id="A0AA39W677"/>
<evidence type="ECO:0000256" key="2">
    <source>
        <dbReference type="ARBA" id="ARBA00023054"/>
    </source>
</evidence>
<dbReference type="PANTHER" id="PTHR22691">
    <property type="entry name" value="YEAST SPT2-RELATED"/>
    <property type="match status" value="1"/>
</dbReference>
<evidence type="ECO:0008006" key="6">
    <source>
        <dbReference type="Google" id="ProtNLM"/>
    </source>
</evidence>
<feature type="region of interest" description="Disordered" evidence="3">
    <location>
        <begin position="408"/>
        <end position="447"/>
    </location>
</feature>
<comment type="caution">
    <text evidence="4">The sequence shown here is derived from an EMBL/GenBank/DDBJ whole genome shotgun (WGS) entry which is preliminary data.</text>
</comment>
<gene>
    <name evidence="4" type="ORF">LWI29_011232</name>
</gene>
<dbReference type="InterPro" id="IPR013256">
    <property type="entry name" value="Chromatin_SPT2"/>
</dbReference>
<protein>
    <recommendedName>
        <fullName evidence="6">SPT2 chromatin protein</fullName>
    </recommendedName>
</protein>
<dbReference type="GO" id="GO:0006360">
    <property type="term" value="P:transcription by RNA polymerase I"/>
    <property type="evidence" value="ECO:0007669"/>
    <property type="project" value="TreeGrafter"/>
</dbReference>
<keyword evidence="2" id="KW-0175">Coiled coil</keyword>
<dbReference type="SMART" id="SM00784">
    <property type="entry name" value="SPT2"/>
    <property type="match status" value="1"/>
</dbReference>
<dbReference type="GO" id="GO:0042393">
    <property type="term" value="F:histone binding"/>
    <property type="evidence" value="ECO:0007669"/>
    <property type="project" value="TreeGrafter"/>
</dbReference>
<sequence length="447" mass="50767">MRGYEGDEVEEYDEYEDEYEEDEEGEEEEEIEEEERKPTEEELEYLELRKRLKERYRKKFKKESSSALSGSHDKKNRLPYDNYGSFFGPSAPVISQRVIQESKSFLETQHLANKGSHSHRGNEKTSATTTGSKGGVPRQLPKANQVQTKVEKIKVSRDYSFLSDDAVLPATKKDPPARNISRPNSEARSAQLPIKNKQPLGNSGRNVQGAREERKPISSNGQMHSKAGPYKSNSASKPNLTSMDSRKQHSSSNGIGPGRPAGPKPLPSKMPVASMVKKAFTSGAKNVLPSAKVPPSSKMPPPVQKKHLEQRKGFEEPNMRKMVPKQQVSASKPQINKPLKQISSRPMAQDHRPKKKPLRRHSDGEGGDDDEAFQMLRSMLGPRKFANYDDDDDSDMEAGFDDILREESRSARIARKEDEEELRKIEEEERQERMRKMAKKRKLSQRH</sequence>
<dbReference type="GO" id="GO:0005730">
    <property type="term" value="C:nucleolus"/>
    <property type="evidence" value="ECO:0007669"/>
    <property type="project" value="TreeGrafter"/>
</dbReference>
<dbReference type="GO" id="GO:0003677">
    <property type="term" value="F:DNA binding"/>
    <property type="evidence" value="ECO:0007669"/>
    <property type="project" value="TreeGrafter"/>
</dbReference>
<keyword evidence="5" id="KW-1185">Reference proteome</keyword>
<reference evidence="4" key="2">
    <citation type="submission" date="2023-06" db="EMBL/GenBank/DDBJ databases">
        <authorList>
            <person name="Swenson N.G."/>
            <person name="Wegrzyn J.L."/>
            <person name="Mcevoy S.L."/>
        </authorList>
    </citation>
    <scope>NUCLEOTIDE SEQUENCE</scope>
    <source>
        <strain evidence="4">NS2018</strain>
        <tissue evidence="4">Leaf</tissue>
    </source>
</reference>
<evidence type="ECO:0000313" key="5">
    <source>
        <dbReference type="Proteomes" id="UP001168877"/>
    </source>
</evidence>
<feature type="region of interest" description="Disordered" evidence="3">
    <location>
        <begin position="106"/>
        <end position="378"/>
    </location>
</feature>
<name>A0AA39W677_ACESA</name>
<feature type="compositionally biased region" description="Basic residues" evidence="3">
    <location>
        <begin position="436"/>
        <end position="447"/>
    </location>
</feature>
<dbReference type="Proteomes" id="UP001168877">
    <property type="component" value="Unassembled WGS sequence"/>
</dbReference>
<dbReference type="PANTHER" id="PTHR22691:SF8">
    <property type="entry name" value="PROTEIN SPT2 HOMOLOG"/>
    <property type="match status" value="1"/>
</dbReference>
<proteinExistence type="inferred from homology"/>
<feature type="compositionally biased region" description="Basic and acidic residues" evidence="3">
    <location>
        <begin position="408"/>
        <end position="435"/>
    </location>
</feature>
<evidence type="ECO:0000313" key="4">
    <source>
        <dbReference type="EMBL" id="KAK0604018.1"/>
    </source>
</evidence>
<dbReference type="Pfam" id="PF08243">
    <property type="entry name" value="SPT2"/>
    <property type="match status" value="1"/>
</dbReference>
<feature type="compositionally biased region" description="Basic and acidic residues" evidence="3">
    <location>
        <begin position="306"/>
        <end position="319"/>
    </location>
</feature>
<dbReference type="EMBL" id="JAUESC010000002">
    <property type="protein sequence ID" value="KAK0604018.1"/>
    <property type="molecule type" value="Genomic_DNA"/>
</dbReference>
<comment type="similarity">
    <text evidence="1">Belongs to the SPT2 family.</text>
</comment>
<evidence type="ECO:0000256" key="1">
    <source>
        <dbReference type="ARBA" id="ARBA00006461"/>
    </source>
</evidence>